<accession>A0AAV9NDC9</accession>
<gene>
    <name evidence="3" type="ORF">LTR84_001619</name>
</gene>
<proteinExistence type="predicted"/>
<reference evidence="3 4" key="1">
    <citation type="submission" date="2023-08" db="EMBL/GenBank/DDBJ databases">
        <title>Black Yeasts Isolated from many extreme environments.</title>
        <authorList>
            <person name="Coleine C."/>
            <person name="Stajich J.E."/>
            <person name="Selbmann L."/>
        </authorList>
    </citation>
    <scope>NUCLEOTIDE SEQUENCE [LARGE SCALE GENOMIC DNA]</scope>
    <source>
        <strain evidence="3 4">CCFEE 5792</strain>
    </source>
</reference>
<comment type="caution">
    <text evidence="3">The sequence shown here is derived from an EMBL/GenBank/DDBJ whole genome shotgun (WGS) entry which is preliminary data.</text>
</comment>
<protein>
    <recommendedName>
        <fullName evidence="5">Steroid 5-alpha reductase C-terminal domain-containing protein</fullName>
    </recommendedName>
</protein>
<name>A0AAV9NDC9_9EURO</name>
<dbReference type="GO" id="GO:0016020">
    <property type="term" value="C:membrane"/>
    <property type="evidence" value="ECO:0007669"/>
    <property type="project" value="TreeGrafter"/>
</dbReference>
<dbReference type="Gene3D" id="1.20.120.1630">
    <property type="match status" value="1"/>
</dbReference>
<sequence>MALPVVRTLNECADYFSTVAPYLDQLRAVPQVVFDSIANPAALKQVYLDTNPLLTSLAFVFAIAPIFLITSEINRNYSQVDRFWSILPTIWNIHYAVYGHLAGVDTTRVDAVAAVSTLWSIRLTYNYFRRGGYSIGSEDYRWVIVKDYAGPVAFFLFNIVFISFAQVILLLLVTTPTYVLLLTGRLAKNSSLTPSWTSRDTIAASVMVLAISTSFVADQQQWNYHQAKAHYKKTARAPHGYRRADLDRGFLTGGLWAYSRHPNFTAEQTVWVTLYVWSCLATGTWYNWTGIGAASYLFLFQSSTWLTELLSSQKYPDYKLYQRDVGKFLPLPGATANFPDSSAHHANGGVQNEKDAVKARERYDLR</sequence>
<dbReference type="EMBL" id="JAVRRD010000010">
    <property type="protein sequence ID" value="KAK5054727.1"/>
    <property type="molecule type" value="Genomic_DNA"/>
</dbReference>
<feature type="transmembrane region" description="Helical" evidence="2">
    <location>
        <begin position="148"/>
        <end position="181"/>
    </location>
</feature>
<keyword evidence="4" id="KW-1185">Reference proteome</keyword>
<keyword evidence="2" id="KW-1133">Transmembrane helix</keyword>
<feature type="transmembrane region" description="Helical" evidence="2">
    <location>
        <begin position="53"/>
        <end position="71"/>
    </location>
</feature>
<evidence type="ECO:0000313" key="4">
    <source>
        <dbReference type="Proteomes" id="UP001358417"/>
    </source>
</evidence>
<organism evidence="3 4">
    <name type="scientific">Exophiala bonariae</name>
    <dbReference type="NCBI Taxonomy" id="1690606"/>
    <lineage>
        <taxon>Eukaryota</taxon>
        <taxon>Fungi</taxon>
        <taxon>Dikarya</taxon>
        <taxon>Ascomycota</taxon>
        <taxon>Pezizomycotina</taxon>
        <taxon>Eurotiomycetes</taxon>
        <taxon>Chaetothyriomycetidae</taxon>
        <taxon>Chaetothyriales</taxon>
        <taxon>Herpotrichiellaceae</taxon>
        <taxon>Exophiala</taxon>
    </lineage>
</organism>
<keyword evidence="2" id="KW-0812">Transmembrane</keyword>
<evidence type="ECO:0000313" key="3">
    <source>
        <dbReference type="EMBL" id="KAK5054727.1"/>
    </source>
</evidence>
<dbReference type="GeneID" id="89969839"/>
<dbReference type="InterPro" id="IPR010721">
    <property type="entry name" value="UstE-like"/>
</dbReference>
<dbReference type="Proteomes" id="UP001358417">
    <property type="component" value="Unassembled WGS sequence"/>
</dbReference>
<feature type="compositionally biased region" description="Basic and acidic residues" evidence="1">
    <location>
        <begin position="352"/>
        <end position="366"/>
    </location>
</feature>
<dbReference type="Pfam" id="PF06966">
    <property type="entry name" value="DUF1295"/>
    <property type="match status" value="1"/>
</dbReference>
<dbReference type="PANTHER" id="PTHR32251">
    <property type="entry name" value="3-OXO-5-ALPHA-STEROID 4-DEHYDROGENASE"/>
    <property type="match status" value="1"/>
</dbReference>
<dbReference type="AlphaFoldDB" id="A0AAV9NDC9"/>
<evidence type="ECO:0000256" key="1">
    <source>
        <dbReference type="SAM" id="MobiDB-lite"/>
    </source>
</evidence>
<feature type="region of interest" description="Disordered" evidence="1">
    <location>
        <begin position="340"/>
        <end position="366"/>
    </location>
</feature>
<evidence type="ECO:0000256" key="2">
    <source>
        <dbReference type="SAM" id="Phobius"/>
    </source>
</evidence>
<dbReference type="RefSeq" id="XP_064707500.1">
    <property type="nucleotide sequence ID" value="XM_064845242.1"/>
</dbReference>
<evidence type="ECO:0008006" key="5">
    <source>
        <dbReference type="Google" id="ProtNLM"/>
    </source>
</evidence>
<dbReference type="PANTHER" id="PTHR32251:SF23">
    <property type="entry name" value="3-OXO-5-ALPHA-STEROID 4-DEHYDROGENASE (DUF1295)"/>
    <property type="match status" value="1"/>
</dbReference>
<keyword evidence="2" id="KW-0472">Membrane</keyword>